<gene>
    <name evidence="4" type="ORF">IFR04_015882</name>
</gene>
<comment type="caution">
    <text evidence="4">The sequence shown here is derived from an EMBL/GenBank/DDBJ whole genome shotgun (WGS) entry which is preliminary data.</text>
</comment>
<proteinExistence type="predicted"/>
<feature type="domain" description="RRM" evidence="3">
    <location>
        <begin position="65"/>
        <end position="135"/>
    </location>
</feature>
<dbReference type="CDD" id="cd00590">
    <property type="entry name" value="RRM_SF"/>
    <property type="match status" value="1"/>
</dbReference>
<dbReference type="Proteomes" id="UP000664132">
    <property type="component" value="Unassembled WGS sequence"/>
</dbReference>
<name>A0A8H7SY45_9HELO</name>
<keyword evidence="1" id="KW-0694">RNA-binding</keyword>
<organism evidence="4 5">
    <name type="scientific">Cadophora malorum</name>
    <dbReference type="NCBI Taxonomy" id="108018"/>
    <lineage>
        <taxon>Eukaryota</taxon>
        <taxon>Fungi</taxon>
        <taxon>Dikarya</taxon>
        <taxon>Ascomycota</taxon>
        <taxon>Pezizomycotina</taxon>
        <taxon>Leotiomycetes</taxon>
        <taxon>Helotiales</taxon>
        <taxon>Ploettnerulaceae</taxon>
        <taxon>Cadophora</taxon>
    </lineage>
</organism>
<feature type="region of interest" description="Disordered" evidence="2">
    <location>
        <begin position="357"/>
        <end position="381"/>
    </location>
</feature>
<evidence type="ECO:0000259" key="3">
    <source>
        <dbReference type="PROSITE" id="PS50102"/>
    </source>
</evidence>
<protein>
    <recommendedName>
        <fullName evidence="3">RRM domain-containing protein</fullName>
    </recommendedName>
</protein>
<dbReference type="InterPro" id="IPR035979">
    <property type="entry name" value="RBD_domain_sf"/>
</dbReference>
<dbReference type="SUPFAM" id="SSF54928">
    <property type="entry name" value="RNA-binding domain, RBD"/>
    <property type="match status" value="1"/>
</dbReference>
<dbReference type="AlphaFoldDB" id="A0A8H7SY45"/>
<reference evidence="4" key="1">
    <citation type="submission" date="2021-02" db="EMBL/GenBank/DDBJ databases">
        <title>Genome sequence Cadophora malorum strain M34.</title>
        <authorList>
            <person name="Stefanovic E."/>
            <person name="Vu D."/>
            <person name="Scully C."/>
            <person name="Dijksterhuis J."/>
            <person name="Roader J."/>
            <person name="Houbraken J."/>
        </authorList>
    </citation>
    <scope>NUCLEOTIDE SEQUENCE</scope>
    <source>
        <strain evidence="4">M34</strain>
    </source>
</reference>
<evidence type="ECO:0000256" key="1">
    <source>
        <dbReference type="PROSITE-ProRule" id="PRU00176"/>
    </source>
</evidence>
<dbReference type="Pfam" id="PF00076">
    <property type="entry name" value="RRM_1"/>
    <property type="match status" value="1"/>
</dbReference>
<sequence length="381" mass="43513">MLTCCKLPPRNCYAGISQAKMETTVSTPPSPDQVRGGHSDCQKFDKEQLPSVSATAKLSAQKPLLDIKHTEGQLRHVFCRLAGYDSTHVPMKTTVLSKGYVFIHFKDNASAEAALIATKGQKLHKTVLKLSLSRPLSADQIRRYERANEPRAPAFSRMNSKAVINDKELKARLMEEDRTRALSDPGYMALSAKMETDLELGSFCEYLNNTLRYFEVAYRGDTKARRHFTVWEDHFAAIKELAKDFEPTGDDDEEKKEALDKVVTAMHRLSERNLDKQRYMKAFDSDIKFGPCAKYETSMEWKARKCRQAIVHSFRGGVQRGMRWRFIHQVFLEDVPLILKDVESFEEVVRRSYGDSCPAEDMLREGEMSEADMDLETSEDD</sequence>
<dbReference type="EMBL" id="JAFJYH010000544">
    <property type="protein sequence ID" value="KAG4410985.1"/>
    <property type="molecule type" value="Genomic_DNA"/>
</dbReference>
<accession>A0A8H7SY45</accession>
<evidence type="ECO:0000313" key="4">
    <source>
        <dbReference type="EMBL" id="KAG4410985.1"/>
    </source>
</evidence>
<dbReference type="Gene3D" id="3.30.70.330">
    <property type="match status" value="1"/>
</dbReference>
<feature type="compositionally biased region" description="Acidic residues" evidence="2">
    <location>
        <begin position="368"/>
        <end position="381"/>
    </location>
</feature>
<evidence type="ECO:0000256" key="2">
    <source>
        <dbReference type="SAM" id="MobiDB-lite"/>
    </source>
</evidence>
<dbReference type="GO" id="GO:0003723">
    <property type="term" value="F:RNA binding"/>
    <property type="evidence" value="ECO:0007669"/>
    <property type="project" value="UniProtKB-UniRule"/>
</dbReference>
<dbReference type="InterPro" id="IPR000504">
    <property type="entry name" value="RRM_dom"/>
</dbReference>
<evidence type="ECO:0000313" key="5">
    <source>
        <dbReference type="Proteomes" id="UP000664132"/>
    </source>
</evidence>
<dbReference type="PROSITE" id="PS50102">
    <property type="entry name" value="RRM"/>
    <property type="match status" value="1"/>
</dbReference>
<dbReference type="OrthoDB" id="10545759at2759"/>
<keyword evidence="5" id="KW-1185">Reference proteome</keyword>
<dbReference type="InterPro" id="IPR012677">
    <property type="entry name" value="Nucleotide-bd_a/b_plait_sf"/>
</dbReference>